<comment type="subcellular location">
    <subcellularLocation>
        <location evidence="1">Cell membrane</location>
        <topology evidence="1">Multi-pass membrane protein</topology>
    </subcellularLocation>
</comment>
<evidence type="ECO:0000256" key="8">
    <source>
        <dbReference type="SAM" id="Phobius"/>
    </source>
</evidence>
<comment type="similarity">
    <text evidence="2">Belongs to the ABC-2 integral membrane protein family.</text>
</comment>
<evidence type="ECO:0000256" key="6">
    <source>
        <dbReference type="ARBA" id="ARBA00022989"/>
    </source>
</evidence>
<reference evidence="10" key="1">
    <citation type="journal article" date="2023" name="Antonie Van Leeuwenhoek">
        <title>Mesoterricola silvestris gen. nov., sp. nov., Mesoterricola sediminis sp. nov., Geothrix oryzae sp. nov., Geothrix edaphica sp. nov., Geothrix rubra sp. nov., and Geothrix limicola sp. nov., six novel members of Acidobacteriota isolated from soils.</title>
        <authorList>
            <person name="Itoh H."/>
            <person name="Sugisawa Y."/>
            <person name="Mise K."/>
            <person name="Xu Z."/>
            <person name="Kuniyasu M."/>
            <person name="Ushijima N."/>
            <person name="Kawano K."/>
            <person name="Kobayashi E."/>
            <person name="Shiratori Y."/>
            <person name="Masuda Y."/>
            <person name="Senoo K."/>
        </authorList>
    </citation>
    <scope>NUCLEOTIDE SEQUENCE</scope>
    <source>
        <strain evidence="10">Red802</strain>
    </source>
</reference>
<dbReference type="Proteomes" id="UP001165044">
    <property type="component" value="Unassembled WGS sequence"/>
</dbReference>
<dbReference type="InterPro" id="IPR013525">
    <property type="entry name" value="ABC2_TM"/>
</dbReference>
<feature type="transmembrane region" description="Helical" evidence="8">
    <location>
        <begin position="182"/>
        <end position="205"/>
    </location>
</feature>
<evidence type="ECO:0000256" key="2">
    <source>
        <dbReference type="ARBA" id="ARBA00007783"/>
    </source>
</evidence>
<dbReference type="Pfam" id="PF12698">
    <property type="entry name" value="ABC2_membrane_3"/>
    <property type="match status" value="1"/>
</dbReference>
<keyword evidence="6 8" id="KW-1133">Transmembrane helix</keyword>
<name>A0ABQ5PXJ5_9BACT</name>
<evidence type="ECO:0000313" key="10">
    <source>
        <dbReference type="EMBL" id="GLH66855.1"/>
    </source>
</evidence>
<organism evidence="10 11">
    <name type="scientific">Geothrix edaphica</name>
    <dbReference type="NCBI Taxonomy" id="2927976"/>
    <lineage>
        <taxon>Bacteria</taxon>
        <taxon>Pseudomonadati</taxon>
        <taxon>Acidobacteriota</taxon>
        <taxon>Holophagae</taxon>
        <taxon>Holophagales</taxon>
        <taxon>Holophagaceae</taxon>
        <taxon>Geothrix</taxon>
    </lineage>
</organism>
<dbReference type="EMBL" id="BSDC01000001">
    <property type="protein sequence ID" value="GLH66855.1"/>
    <property type="molecule type" value="Genomic_DNA"/>
</dbReference>
<evidence type="ECO:0000256" key="7">
    <source>
        <dbReference type="ARBA" id="ARBA00023136"/>
    </source>
</evidence>
<dbReference type="PANTHER" id="PTHR30294:SF29">
    <property type="entry name" value="MULTIDRUG ABC TRANSPORTER PERMEASE YBHS-RELATED"/>
    <property type="match status" value="1"/>
</dbReference>
<dbReference type="RefSeq" id="WP_285607531.1">
    <property type="nucleotide sequence ID" value="NZ_BSDC01000001.1"/>
</dbReference>
<accession>A0ABQ5PXJ5</accession>
<proteinExistence type="inferred from homology"/>
<evidence type="ECO:0000259" key="9">
    <source>
        <dbReference type="PROSITE" id="PS51012"/>
    </source>
</evidence>
<evidence type="ECO:0000313" key="11">
    <source>
        <dbReference type="Proteomes" id="UP001165044"/>
    </source>
</evidence>
<evidence type="ECO:0000256" key="1">
    <source>
        <dbReference type="ARBA" id="ARBA00004651"/>
    </source>
</evidence>
<feature type="transmembrane region" description="Helical" evidence="8">
    <location>
        <begin position="21"/>
        <end position="41"/>
    </location>
</feature>
<keyword evidence="7 8" id="KW-0472">Membrane</keyword>
<keyword evidence="11" id="KW-1185">Reference proteome</keyword>
<sequence length="376" mass="41604">MLERLYRMLVKEFIQVLRNPRMRAVLFVMPVAQVIIIGYAVNTDVRHVPMAVYDLDRTPATRDLIARFEGSGCFDVVRRITSEPEIQEVLDSGEAKAVLRLNRGFAEALQGGGSARAQFLLDGSDSNTASVALTYAARISADFNRSLLEQRFSRTAGVHLDAEPIALVSRAWFNPNLDSRNFFVPGVLAMLVAVLTIILSSMSIVREREVGTMEQIMVTPIGRLEFILGKTIPFAVIGLVDVALIALIAVFWFRVPLLGFPPILFLGTGLYLLSTLGVGLFISTVSSTQQQAMMTAFFFMLPAFMLSGFVYPIANMPKVVQVLTYLNPLRYYLVIIRGVFLKGLGLEVLWPQMLALTALGTLMLLLAAGRFRKTMG</sequence>
<keyword evidence="4" id="KW-1003">Cell membrane</keyword>
<gene>
    <name evidence="10" type="primary">ybhR</name>
    <name evidence="10" type="ORF">GETHED_12190</name>
</gene>
<evidence type="ECO:0000256" key="4">
    <source>
        <dbReference type="ARBA" id="ARBA00022475"/>
    </source>
</evidence>
<comment type="caution">
    <text evidence="10">The sequence shown here is derived from an EMBL/GenBank/DDBJ whole genome shotgun (WGS) entry which is preliminary data.</text>
</comment>
<feature type="transmembrane region" description="Helical" evidence="8">
    <location>
        <begin position="226"/>
        <end position="253"/>
    </location>
</feature>
<feature type="domain" description="ABC transmembrane type-2" evidence="9">
    <location>
        <begin position="145"/>
        <end position="374"/>
    </location>
</feature>
<dbReference type="PROSITE" id="PS51012">
    <property type="entry name" value="ABC_TM2"/>
    <property type="match status" value="1"/>
</dbReference>
<evidence type="ECO:0000256" key="3">
    <source>
        <dbReference type="ARBA" id="ARBA00022448"/>
    </source>
</evidence>
<dbReference type="InterPro" id="IPR047817">
    <property type="entry name" value="ABC2_TM_bact-type"/>
</dbReference>
<feature type="transmembrane region" description="Helical" evidence="8">
    <location>
        <begin position="259"/>
        <end position="282"/>
    </location>
</feature>
<dbReference type="InterPro" id="IPR051449">
    <property type="entry name" value="ABC-2_transporter_component"/>
</dbReference>
<evidence type="ECO:0000256" key="5">
    <source>
        <dbReference type="ARBA" id="ARBA00022692"/>
    </source>
</evidence>
<feature type="transmembrane region" description="Helical" evidence="8">
    <location>
        <begin position="294"/>
        <end position="314"/>
    </location>
</feature>
<keyword evidence="5 8" id="KW-0812">Transmembrane</keyword>
<dbReference type="Gene3D" id="3.40.1710.10">
    <property type="entry name" value="abc type-2 transporter like domain"/>
    <property type="match status" value="1"/>
</dbReference>
<feature type="transmembrane region" description="Helical" evidence="8">
    <location>
        <begin position="349"/>
        <end position="368"/>
    </location>
</feature>
<protein>
    <submittedName>
        <fullName evidence="10">Transport permease protein</fullName>
    </submittedName>
</protein>
<dbReference type="PANTHER" id="PTHR30294">
    <property type="entry name" value="MEMBRANE COMPONENT OF ABC TRANSPORTER YHHJ-RELATED"/>
    <property type="match status" value="1"/>
</dbReference>
<keyword evidence="3" id="KW-0813">Transport</keyword>